<dbReference type="RefSeq" id="WP_277865603.1">
    <property type="nucleotide sequence ID" value="NZ_JAKKUT010000001.1"/>
</dbReference>
<dbReference type="EMBL" id="JAKKUT010000001">
    <property type="protein sequence ID" value="MDG2989687.1"/>
    <property type="molecule type" value="Genomic_DNA"/>
</dbReference>
<keyword evidence="2" id="KW-1185">Reference proteome</keyword>
<comment type="caution">
    <text evidence="1">The sequence shown here is derived from an EMBL/GenBank/DDBJ whole genome shotgun (WGS) entry which is preliminary data.</text>
</comment>
<gene>
    <name evidence="1" type="ORF">L3556_01875</name>
</gene>
<evidence type="ECO:0000313" key="2">
    <source>
        <dbReference type="Proteomes" id="UP001154265"/>
    </source>
</evidence>
<evidence type="ECO:0000313" key="1">
    <source>
        <dbReference type="EMBL" id="MDG2989687.1"/>
    </source>
</evidence>
<accession>A0ABT6EV37</accession>
<name>A0ABT6EV37_9SYNE</name>
<protein>
    <submittedName>
        <fullName evidence="1">Uncharacterized protein</fullName>
    </submittedName>
</protein>
<dbReference type="Proteomes" id="UP001154265">
    <property type="component" value="Unassembled WGS sequence"/>
</dbReference>
<sequence length="301" mass="34483">MTLEISFFNLQMTNLFIGLFSKHPLLRPHSVSIHKLGYSIHSIEPSFTSQGNTVNPEAIVYSPARKHTLLTEWTAANSLSYEKGEQIRRYLLVDANDLINSARVALDACRLCSLWVTVLPTSLQTFKDIIDSTNSDRLLLCSFCRVPTGEYCIEFHSGNIRDTELSLILTENMKFKRIPEGYLPIPIENLRDQRFTDGVIQQVVAFLIRKRYEFSVEDICDAMIGIWAYLSTEKKRGVREAVKRVMRELLQQSYCRDWLTFNYPNWEARNLPKSKLDKFINAVKADGITSNQLGADSISES</sequence>
<organism evidence="1 2">
    <name type="scientific">Candidatus Synechococcus calcipolaris G9</name>
    <dbReference type="NCBI Taxonomy" id="1497997"/>
    <lineage>
        <taxon>Bacteria</taxon>
        <taxon>Bacillati</taxon>
        <taxon>Cyanobacteriota</taxon>
        <taxon>Cyanophyceae</taxon>
        <taxon>Synechococcales</taxon>
        <taxon>Synechococcaceae</taxon>
        <taxon>Synechococcus</taxon>
    </lineage>
</organism>
<reference evidence="1" key="1">
    <citation type="journal article" date="2022" name="Genome Biol. Evol.">
        <title>A New Gene Family Diagnostic for Intracellular Biomineralization of Amorphous Ca Carbonates by Cyanobacteria.</title>
        <authorList>
            <person name="Benzerara K."/>
            <person name="Duprat E."/>
            <person name="Bitard-Feildel T."/>
            <person name="Caumes G."/>
            <person name="Cassier-Chauvat C."/>
            <person name="Chauvat F."/>
            <person name="Dezi M."/>
            <person name="Diop S.I."/>
            <person name="Gaschignard G."/>
            <person name="Gorgen S."/>
            <person name="Gugger M."/>
            <person name="Lopez-Garcia P."/>
            <person name="Millet M."/>
            <person name="Skouri-Panet F."/>
            <person name="Moreira D."/>
            <person name="Callebaut I."/>
        </authorList>
    </citation>
    <scope>NUCLEOTIDE SEQUENCE</scope>
    <source>
        <strain evidence="1">G9</strain>
    </source>
</reference>
<proteinExistence type="predicted"/>
<reference evidence="1" key="2">
    <citation type="submission" date="2022-01" db="EMBL/GenBank/DDBJ databases">
        <authorList>
            <person name="Zivanovic Y."/>
            <person name="Moreira D."/>
            <person name="Lopez-Garcia P."/>
        </authorList>
    </citation>
    <scope>NUCLEOTIDE SEQUENCE</scope>
    <source>
        <strain evidence="1">G9</strain>
    </source>
</reference>